<protein>
    <submittedName>
        <fullName evidence="1">ABC-three component system middle component 7</fullName>
    </submittedName>
</protein>
<accession>A0ABW0QD61</accession>
<dbReference type="Proteomes" id="UP001596084">
    <property type="component" value="Unassembled WGS sequence"/>
</dbReference>
<organism evidence="1 2">
    <name type="scientific">Polaromonas jejuensis</name>
    <dbReference type="NCBI Taxonomy" id="457502"/>
    <lineage>
        <taxon>Bacteria</taxon>
        <taxon>Pseudomonadati</taxon>
        <taxon>Pseudomonadota</taxon>
        <taxon>Betaproteobacteria</taxon>
        <taxon>Burkholderiales</taxon>
        <taxon>Comamonadaceae</taxon>
        <taxon>Polaromonas</taxon>
    </lineage>
</organism>
<evidence type="ECO:0000313" key="1">
    <source>
        <dbReference type="EMBL" id="MFC5522588.1"/>
    </source>
</evidence>
<reference evidence="2" key="1">
    <citation type="journal article" date="2019" name="Int. J. Syst. Evol. Microbiol.">
        <title>The Global Catalogue of Microorganisms (GCM) 10K type strain sequencing project: providing services to taxonomists for standard genome sequencing and annotation.</title>
        <authorList>
            <consortium name="The Broad Institute Genomics Platform"/>
            <consortium name="The Broad Institute Genome Sequencing Center for Infectious Disease"/>
            <person name="Wu L."/>
            <person name="Ma J."/>
        </authorList>
    </citation>
    <scope>NUCLEOTIDE SEQUENCE [LARGE SCALE GENOMIC DNA]</scope>
    <source>
        <strain evidence="2">CGMCC 4.7277</strain>
    </source>
</reference>
<evidence type="ECO:0000313" key="2">
    <source>
        <dbReference type="Proteomes" id="UP001596084"/>
    </source>
</evidence>
<name>A0ABW0QD61_9BURK</name>
<comment type="caution">
    <text evidence="1">The sequence shown here is derived from an EMBL/GenBank/DDBJ whole genome shotgun (WGS) entry which is preliminary data.</text>
</comment>
<dbReference type="EMBL" id="JBHSMX010000050">
    <property type="protein sequence ID" value="MFC5522588.1"/>
    <property type="molecule type" value="Genomic_DNA"/>
</dbReference>
<dbReference type="RefSeq" id="WP_369406100.1">
    <property type="nucleotide sequence ID" value="NZ_JBHSMX010000050.1"/>
</dbReference>
<proteinExistence type="predicted"/>
<keyword evidence="2" id="KW-1185">Reference proteome</keyword>
<sequence>MKNILSGATEAESVQDIYHRTRDVFRDASEFLHALDALFVLGLLDIDVDSGSIRYA</sequence>
<gene>
    <name evidence="1" type="ORF">ACFPP7_16980</name>
</gene>
<dbReference type="Pfam" id="PF20292">
    <property type="entry name" value="MC7"/>
    <property type="match status" value="1"/>
</dbReference>
<dbReference type="InterPro" id="IPR046900">
    <property type="entry name" value="ABC-3C_MC7"/>
</dbReference>